<dbReference type="InterPro" id="IPR019734">
    <property type="entry name" value="TPR_rpt"/>
</dbReference>
<keyword evidence="2" id="KW-0802">TPR repeat</keyword>
<dbReference type="InterPro" id="IPR011990">
    <property type="entry name" value="TPR-like_helical_dom_sf"/>
</dbReference>
<evidence type="ECO:0000256" key="1">
    <source>
        <dbReference type="ARBA" id="ARBA00022679"/>
    </source>
</evidence>
<dbReference type="InterPro" id="IPR027417">
    <property type="entry name" value="P-loop_NTPase"/>
</dbReference>
<dbReference type="PROSITE" id="PS50005">
    <property type="entry name" value="TPR"/>
    <property type="match status" value="2"/>
</dbReference>
<feature type="repeat" description="TPR" evidence="2">
    <location>
        <begin position="134"/>
        <end position="167"/>
    </location>
</feature>
<protein>
    <recommendedName>
        <fullName evidence="6">Sulfotransferase</fullName>
    </recommendedName>
</protein>
<evidence type="ECO:0000256" key="3">
    <source>
        <dbReference type="SAM" id="MobiDB-lite"/>
    </source>
</evidence>
<dbReference type="Gene3D" id="3.40.50.300">
    <property type="entry name" value="P-loop containing nucleotide triphosphate hydrolases"/>
    <property type="match status" value="1"/>
</dbReference>
<dbReference type="AlphaFoldDB" id="A0A2W5AAM4"/>
<organism evidence="4 5">
    <name type="scientific">Sphingomonas sanxanigenens</name>
    <dbReference type="NCBI Taxonomy" id="397260"/>
    <lineage>
        <taxon>Bacteria</taxon>
        <taxon>Pseudomonadati</taxon>
        <taxon>Pseudomonadota</taxon>
        <taxon>Alphaproteobacteria</taxon>
        <taxon>Sphingomonadales</taxon>
        <taxon>Sphingomonadaceae</taxon>
        <taxon>Sphingomonas</taxon>
    </lineage>
</organism>
<dbReference type="Gene3D" id="1.25.40.10">
    <property type="entry name" value="Tetratricopeptide repeat domain"/>
    <property type="match status" value="3"/>
</dbReference>
<dbReference type="Pfam" id="PF13469">
    <property type="entry name" value="Sulfotransfer_3"/>
    <property type="match status" value="1"/>
</dbReference>
<dbReference type="Pfam" id="PF14559">
    <property type="entry name" value="TPR_19"/>
    <property type="match status" value="1"/>
</dbReference>
<dbReference type="InterPro" id="IPR026634">
    <property type="entry name" value="TPST-like"/>
</dbReference>
<dbReference type="SUPFAM" id="SSF48452">
    <property type="entry name" value="TPR-like"/>
    <property type="match status" value="1"/>
</dbReference>
<dbReference type="SMART" id="SM00028">
    <property type="entry name" value="TPR"/>
    <property type="match status" value="6"/>
</dbReference>
<comment type="caution">
    <text evidence="4">The sequence shown here is derived from an EMBL/GenBank/DDBJ whole genome shotgun (WGS) entry which is preliminary data.</text>
</comment>
<feature type="region of interest" description="Disordered" evidence="3">
    <location>
        <begin position="1"/>
        <end position="20"/>
    </location>
</feature>
<dbReference type="GO" id="GO:0008476">
    <property type="term" value="F:protein-tyrosine sulfotransferase activity"/>
    <property type="evidence" value="ECO:0007669"/>
    <property type="project" value="InterPro"/>
</dbReference>
<keyword evidence="1" id="KW-0808">Transferase</keyword>
<accession>A0A2W5AAM4</accession>
<evidence type="ECO:0008006" key="6">
    <source>
        <dbReference type="Google" id="ProtNLM"/>
    </source>
</evidence>
<feature type="repeat" description="TPR" evidence="2">
    <location>
        <begin position="236"/>
        <end position="269"/>
    </location>
</feature>
<dbReference type="PANTHER" id="PTHR12788">
    <property type="entry name" value="PROTEIN-TYROSINE SULFOTRANSFERASE 2"/>
    <property type="match status" value="1"/>
</dbReference>
<proteinExistence type="predicted"/>
<evidence type="ECO:0000256" key="2">
    <source>
        <dbReference type="PROSITE-ProRule" id="PRU00339"/>
    </source>
</evidence>
<dbReference type="Proteomes" id="UP000249066">
    <property type="component" value="Unassembled WGS sequence"/>
</dbReference>
<evidence type="ECO:0000313" key="4">
    <source>
        <dbReference type="EMBL" id="PZO89489.1"/>
    </source>
</evidence>
<reference evidence="4 5" key="1">
    <citation type="submission" date="2017-08" db="EMBL/GenBank/DDBJ databases">
        <title>Infants hospitalized years apart are colonized by the same room-sourced microbial strains.</title>
        <authorList>
            <person name="Brooks B."/>
            <person name="Olm M.R."/>
            <person name="Firek B.A."/>
            <person name="Baker R."/>
            <person name="Thomas B.C."/>
            <person name="Morowitz M.J."/>
            <person name="Banfield J.F."/>
        </authorList>
    </citation>
    <scope>NUCLEOTIDE SEQUENCE [LARGE SCALE GENOMIC DNA]</scope>
    <source>
        <strain evidence="4">S2_018_000_R2_101</strain>
    </source>
</reference>
<dbReference type="SUPFAM" id="SSF52540">
    <property type="entry name" value="P-loop containing nucleoside triphosphate hydrolases"/>
    <property type="match status" value="1"/>
</dbReference>
<name>A0A2W5AAM4_9SPHN</name>
<dbReference type="EMBL" id="QFNN01000057">
    <property type="protein sequence ID" value="PZO89489.1"/>
    <property type="molecule type" value="Genomic_DNA"/>
</dbReference>
<sequence length="630" mass="69882">MPAPPRVAQPAVDSRAPARLDRAMATTPLRPMTFDAAMALGWNHARAGRLEEASHAFGRATAIAPGSPVAWRALADTRHAAGDRRGGDAGHMRAISLSVREPRLVEAARAMAEDRLASAEPLLRAQLKDAPTDVAAIRMLGELATRLSRYGDAERLLGRALELAPSFDPARHNLAVILYRQTKSPEALAEVETLLKRDAQNIAYRNLKAAILVRVGDYETAIATYRKVLADQPKQPRVWMSLGHALKTVGDIPASIDAYRRSIDQQPGLGESYWSLANLKTFRFEESELAAMRALLAGDALSPEDRFHIQFSLGKALEDAGDHAASFTHYAEGNRLRRELLHHDIGELTDQRERAGRLYTPAFFAARADAGGPAPDPIFVVGMPRSGSTLVEQILSSHPLIEGTMELPDMTTIVRRLAGRKTRSQDSDYPEIVGTLSAAELTALGEEYLDRTRIQRKTDRPYFIDKLPNNFLHVGLIRLILPKAKIVDVRRHPLGCCFSGYKQHFARGQAFSYDLAEIGTYYADYVRLMALWDAVLPGHVHRVTYEKLVADMEGETRALLAYLGLDFDPAVLRFYETRRAVRTPSAEQVRQPIYADGLEQWRHYEAWLGPLKAALGPVLDHYPDPPPPVV</sequence>
<gene>
    <name evidence="4" type="ORF">DI623_10100</name>
</gene>
<dbReference type="PANTHER" id="PTHR12788:SF10">
    <property type="entry name" value="PROTEIN-TYROSINE SULFOTRANSFERASE"/>
    <property type="match status" value="1"/>
</dbReference>
<evidence type="ECO:0000313" key="5">
    <source>
        <dbReference type="Proteomes" id="UP000249066"/>
    </source>
</evidence>